<organism evidence="2">
    <name type="scientific">Medicago truncatula</name>
    <name type="common">Barrel medic</name>
    <name type="synonym">Medicago tribuloides</name>
    <dbReference type="NCBI Taxonomy" id="3880"/>
    <lineage>
        <taxon>Eukaryota</taxon>
        <taxon>Viridiplantae</taxon>
        <taxon>Streptophyta</taxon>
        <taxon>Embryophyta</taxon>
        <taxon>Tracheophyta</taxon>
        <taxon>Spermatophyta</taxon>
        <taxon>Magnoliopsida</taxon>
        <taxon>eudicotyledons</taxon>
        <taxon>Gunneridae</taxon>
        <taxon>Pentapetalae</taxon>
        <taxon>rosids</taxon>
        <taxon>fabids</taxon>
        <taxon>Fabales</taxon>
        <taxon>Fabaceae</taxon>
        <taxon>Papilionoideae</taxon>
        <taxon>50 kb inversion clade</taxon>
        <taxon>NPAAA clade</taxon>
        <taxon>Hologalegina</taxon>
        <taxon>IRL clade</taxon>
        <taxon>Trifolieae</taxon>
        <taxon>Medicago</taxon>
    </lineage>
</organism>
<name>A0A396I683_MEDTR</name>
<keyword evidence="1" id="KW-1133">Transmembrane helix</keyword>
<comment type="caution">
    <text evidence="2">The sequence shown here is derived from an EMBL/GenBank/DDBJ whole genome shotgun (WGS) entry which is preliminary data.</text>
</comment>
<accession>A0A396I683</accession>
<evidence type="ECO:0008006" key="3">
    <source>
        <dbReference type="Google" id="ProtNLM"/>
    </source>
</evidence>
<dbReference type="Proteomes" id="UP000265566">
    <property type="component" value="Chromosome 4"/>
</dbReference>
<dbReference type="Gramene" id="rna23525">
    <property type="protein sequence ID" value="RHN61100.1"/>
    <property type="gene ID" value="gene23525"/>
</dbReference>
<proteinExistence type="predicted"/>
<dbReference type="EMBL" id="PSQE01000004">
    <property type="protein sequence ID" value="RHN61100.1"/>
    <property type="molecule type" value="Genomic_DNA"/>
</dbReference>
<reference evidence="2" key="1">
    <citation type="journal article" date="2018" name="Nat. Plants">
        <title>Whole-genome landscape of Medicago truncatula symbiotic genes.</title>
        <authorList>
            <person name="Pecrix Y."/>
            <person name="Gamas P."/>
            <person name="Carrere S."/>
        </authorList>
    </citation>
    <scope>NUCLEOTIDE SEQUENCE</scope>
    <source>
        <tissue evidence="2">Leaves</tissue>
    </source>
</reference>
<sequence>MCHASSLLQPFQKKSTFVLFNCAILLFIKFFYFFVSEMKSEPEVQRDIFRVCKVHKI</sequence>
<feature type="transmembrane region" description="Helical" evidence="1">
    <location>
        <begin position="17"/>
        <end position="35"/>
    </location>
</feature>
<keyword evidence="1" id="KW-0812">Transmembrane</keyword>
<evidence type="ECO:0000313" key="2">
    <source>
        <dbReference type="EMBL" id="RHN61100.1"/>
    </source>
</evidence>
<evidence type="ECO:0000256" key="1">
    <source>
        <dbReference type="SAM" id="Phobius"/>
    </source>
</evidence>
<dbReference type="AlphaFoldDB" id="A0A396I683"/>
<gene>
    <name evidence="2" type="ORF">MtrunA17_Chr4g0032991</name>
</gene>
<protein>
    <recommendedName>
        <fullName evidence="3">Transmembrane protein</fullName>
    </recommendedName>
</protein>
<keyword evidence="1" id="KW-0472">Membrane</keyword>